<evidence type="ECO:0000256" key="2">
    <source>
        <dbReference type="ARBA" id="ARBA00007991"/>
    </source>
</evidence>
<comment type="subcellular location">
    <subcellularLocation>
        <location evidence="1">Nucleus</location>
    </subcellularLocation>
</comment>
<evidence type="ECO:0000313" key="6">
    <source>
        <dbReference type="EMBL" id="KAK7695434.1"/>
    </source>
</evidence>
<dbReference type="GO" id="GO:0031267">
    <property type="term" value="F:small GTPase binding"/>
    <property type="evidence" value="ECO:0007669"/>
    <property type="project" value="InterPro"/>
</dbReference>
<evidence type="ECO:0000256" key="3">
    <source>
        <dbReference type="ARBA" id="ARBA00022448"/>
    </source>
</evidence>
<evidence type="ECO:0000256" key="1">
    <source>
        <dbReference type="ARBA" id="ARBA00004123"/>
    </source>
</evidence>
<dbReference type="PANTHER" id="PTHR10997">
    <property type="entry name" value="IMPORTIN-7, 8, 11"/>
    <property type="match status" value="1"/>
</dbReference>
<keyword evidence="4" id="KW-0539">Nucleus</keyword>
<dbReference type="Proteomes" id="UP001385951">
    <property type="component" value="Unassembled WGS sequence"/>
</dbReference>
<reference evidence="6 7" key="1">
    <citation type="submission" date="2022-09" db="EMBL/GenBank/DDBJ databases">
        <authorList>
            <person name="Palmer J.M."/>
        </authorList>
    </citation>
    <scope>NUCLEOTIDE SEQUENCE [LARGE SCALE GENOMIC DNA]</scope>
    <source>
        <strain evidence="6 7">DSM 7382</strain>
    </source>
</reference>
<dbReference type="EMBL" id="JASBNA010000001">
    <property type="protein sequence ID" value="KAK7695434.1"/>
    <property type="molecule type" value="Genomic_DNA"/>
</dbReference>
<dbReference type="SUPFAM" id="SSF48371">
    <property type="entry name" value="ARM repeat"/>
    <property type="match status" value="1"/>
</dbReference>
<name>A0AAW0GVX8_9APHY</name>
<organism evidence="6 7">
    <name type="scientific">Cerrena zonata</name>
    <dbReference type="NCBI Taxonomy" id="2478898"/>
    <lineage>
        <taxon>Eukaryota</taxon>
        <taxon>Fungi</taxon>
        <taxon>Dikarya</taxon>
        <taxon>Basidiomycota</taxon>
        <taxon>Agaricomycotina</taxon>
        <taxon>Agaricomycetes</taxon>
        <taxon>Polyporales</taxon>
        <taxon>Cerrenaceae</taxon>
        <taxon>Cerrena</taxon>
    </lineage>
</organism>
<dbReference type="GO" id="GO:0006606">
    <property type="term" value="P:protein import into nucleus"/>
    <property type="evidence" value="ECO:0007669"/>
    <property type="project" value="TreeGrafter"/>
</dbReference>
<dbReference type="InterPro" id="IPR001494">
    <property type="entry name" value="Importin-beta_N"/>
</dbReference>
<protein>
    <recommendedName>
        <fullName evidence="5">Importin N-terminal domain-containing protein</fullName>
    </recommendedName>
</protein>
<dbReference type="Pfam" id="PF03810">
    <property type="entry name" value="IBN_N"/>
    <property type="match status" value="1"/>
</dbReference>
<dbReference type="PANTHER" id="PTHR10997:SF7">
    <property type="entry name" value="IMPORTIN-11"/>
    <property type="match status" value="1"/>
</dbReference>
<dbReference type="InterPro" id="IPR016024">
    <property type="entry name" value="ARM-type_fold"/>
</dbReference>
<dbReference type="Gene3D" id="1.25.10.10">
    <property type="entry name" value="Leucine-rich Repeat Variant"/>
    <property type="match status" value="1"/>
</dbReference>
<accession>A0AAW0GVX8</accession>
<keyword evidence="7" id="KW-1185">Reference proteome</keyword>
<gene>
    <name evidence="6" type="ORF">QCA50_000070</name>
</gene>
<evidence type="ECO:0000256" key="4">
    <source>
        <dbReference type="ARBA" id="ARBA00023242"/>
    </source>
</evidence>
<dbReference type="GO" id="GO:0005829">
    <property type="term" value="C:cytosol"/>
    <property type="evidence" value="ECO:0007669"/>
    <property type="project" value="TreeGrafter"/>
</dbReference>
<dbReference type="GO" id="GO:0005635">
    <property type="term" value="C:nuclear envelope"/>
    <property type="evidence" value="ECO:0007669"/>
    <property type="project" value="TreeGrafter"/>
</dbReference>
<dbReference type="AlphaFoldDB" id="A0AAW0GVX8"/>
<comment type="similarity">
    <text evidence="2">Belongs to the importin beta family.</text>
</comment>
<dbReference type="InterPro" id="IPR011989">
    <property type="entry name" value="ARM-like"/>
</dbReference>
<evidence type="ECO:0000313" key="7">
    <source>
        <dbReference type="Proteomes" id="UP001385951"/>
    </source>
</evidence>
<keyword evidence="3" id="KW-0813">Transport</keyword>
<dbReference type="SMART" id="SM00913">
    <property type="entry name" value="IBN_N"/>
    <property type="match status" value="1"/>
</dbReference>
<proteinExistence type="inferred from homology"/>
<evidence type="ECO:0000259" key="5">
    <source>
        <dbReference type="PROSITE" id="PS50166"/>
    </source>
</evidence>
<comment type="caution">
    <text evidence="6">The sequence shown here is derived from an EMBL/GenBank/DDBJ whole genome shotgun (WGS) entry which is preliminary data.</text>
</comment>
<dbReference type="Pfam" id="PF25758">
    <property type="entry name" value="TPR_IPO11"/>
    <property type="match status" value="1"/>
</dbReference>
<dbReference type="PROSITE" id="PS50166">
    <property type="entry name" value="IMPORTIN_B_NT"/>
    <property type="match status" value="1"/>
</dbReference>
<sequence length="1021" mass="115117">MKRNPPAGVPLVHASPEEVFQVITDAASQDPAKIKYSSERLKELLEMTGTYDALSEISVQQTVPLLVRQQAIIQLKNNVTNFWRSRKILTEQRQRIKEHCLFLVGEPDDLIAQCNETIVAKLARYEYPAHWPNVLPDLVNIINNNITARYNGSPSNFIALRRALELVNAILKEGMSQRMLTGVRTVVQIVKQLHPLLQAHYITVANSLASITPETAFQPQATEEIFLAHLIYKCLAKNAAFMYRQRGQEPEFEPWINDFFQSSVLQLKSLSELRINLVLALQGKLESEPIPKRCVATLNRHVYLFGKLFRRLQAPDAPQFIKLPLSDDLVYYYWSKVVQATESPASCIEDSPTAVFPIRFLVQCMVIFKGSVAQWAPDRKGRGQNGQILPRQFVEDAVKLLVTRFIPLNSADMEAWMADPEEWVNAEESEEDHWEYELRQCAERVLMTLASQCEIYVQPLLKRTWDEMRELPAVDLPVIMQKEALYCAIGRCAFPMRHSIPFDEWLQTNLIPEAQGTSTSSPILKRRIGWLLGQWIGHESSKPNNPRLWEILTHLLQDRGPGTDIVVRITAATAIRECVDTLAFELDVFRPFISTIVTELLRLIAEVETSECKGRIANCLNTVIERAELDIVPLMSAIVEPLPQMWFAAGEDWAFKAKLLHIVGNLCKSAKQHSTPLASLVVPMVQDSLSPAAKVQLEEDALEMWQTALRQTTTIESDNGQVGLVELLPVAVELLSQNLDVLGSVVSLVESYLLLDASRVLQTCSSQLFNGFVIGLKNAVSIDQKQMMSVLELLAQLAPPHVYAEAIHQSGLFAFIVKALYDDEAQAGLMTMYIYFLARVAIADKQVFQQLVSLAAPAINMSETLVWEGIMSQWWNRFDNMSEPRYRKLTAMGIASLVSTGRPEVLDRLSSEVCNLWLDVFSEIKEAHERAEEDPSGLTLYWDKPAEDLFVDYEGTAEFDRRKTIYDNDSVRTTRLTQYVGAKINEAEAACGGGAVLQAQWLAKADATVLKQIQDSLTGKY</sequence>
<dbReference type="InterPro" id="IPR058669">
    <property type="entry name" value="TPR_IPO7/11-like"/>
</dbReference>
<feature type="domain" description="Importin N-terminal" evidence="5">
    <location>
        <begin position="37"/>
        <end position="106"/>
    </location>
</feature>